<keyword evidence="3" id="KW-1185">Reference proteome</keyword>
<keyword evidence="1" id="KW-0472">Membrane</keyword>
<dbReference type="AlphaFoldDB" id="A0A7W6EEP4"/>
<feature type="transmembrane region" description="Helical" evidence="1">
    <location>
        <begin position="222"/>
        <end position="246"/>
    </location>
</feature>
<proteinExistence type="predicted"/>
<feature type="transmembrane region" description="Helical" evidence="1">
    <location>
        <begin position="189"/>
        <end position="210"/>
    </location>
</feature>
<evidence type="ECO:0000313" key="3">
    <source>
        <dbReference type="Proteomes" id="UP000537592"/>
    </source>
</evidence>
<comment type="caution">
    <text evidence="2">The sequence shown here is derived from an EMBL/GenBank/DDBJ whole genome shotgun (WGS) entry which is preliminary data.</text>
</comment>
<dbReference type="Proteomes" id="UP000537592">
    <property type="component" value="Unassembled WGS sequence"/>
</dbReference>
<feature type="transmembrane region" description="Helical" evidence="1">
    <location>
        <begin position="152"/>
        <end position="169"/>
    </location>
</feature>
<feature type="transmembrane region" description="Helical" evidence="1">
    <location>
        <begin position="258"/>
        <end position="278"/>
    </location>
</feature>
<evidence type="ECO:0000256" key="1">
    <source>
        <dbReference type="SAM" id="Phobius"/>
    </source>
</evidence>
<keyword evidence="1" id="KW-1133">Transmembrane helix</keyword>
<dbReference type="EMBL" id="JACICC010000001">
    <property type="protein sequence ID" value="MBB3808338.1"/>
    <property type="molecule type" value="Genomic_DNA"/>
</dbReference>
<protein>
    <recommendedName>
        <fullName evidence="4">YrhK domain-containing protein</fullName>
    </recommendedName>
</protein>
<accession>A0A7W6EEP4</accession>
<name>A0A7W6EEP4_9HYPH</name>
<evidence type="ECO:0000313" key="2">
    <source>
        <dbReference type="EMBL" id="MBB3808338.1"/>
    </source>
</evidence>
<sequence>MIINLPYLKELLPIKVGGPWPFITFRSYTLAGQHILWLSRQHRKGLNLAARALGDTQQPFWRSKFYNQTVGATFALGSFLFMLGCVMSLIPASPWQPSAFWTNVVFFAGSIPFTTAGYLQHFQAANAGSFNVAAQPTAPPHISFIGWHPRNAGWLSTFTQFLGTIAFNFNTFDPLVTSANWVAQDLAVWTPGMVGSVLFLASGYLAFIECGHRYWSWEPKDLSWWIVFINLVGCVTFMVSSILAYVPDGTTPSWVTMASTINLLIGALCFFIGALLSIRESDLT</sequence>
<feature type="transmembrane region" description="Helical" evidence="1">
    <location>
        <begin position="98"/>
        <end position="119"/>
    </location>
</feature>
<reference evidence="2 3" key="1">
    <citation type="submission" date="2020-08" db="EMBL/GenBank/DDBJ databases">
        <title>Genomic Encyclopedia of Type Strains, Phase IV (KMG-IV): sequencing the most valuable type-strain genomes for metagenomic binning, comparative biology and taxonomic classification.</title>
        <authorList>
            <person name="Goeker M."/>
        </authorList>
    </citation>
    <scope>NUCLEOTIDE SEQUENCE [LARGE SCALE GENOMIC DNA]</scope>
    <source>
        <strain evidence="2 3">DSM 28760</strain>
    </source>
</reference>
<feature type="transmembrane region" description="Helical" evidence="1">
    <location>
        <begin position="70"/>
        <end position="92"/>
    </location>
</feature>
<keyword evidence="1" id="KW-0812">Transmembrane</keyword>
<dbReference type="RefSeq" id="WP_183750345.1">
    <property type="nucleotide sequence ID" value="NZ_JACICC010000001.1"/>
</dbReference>
<gene>
    <name evidence="2" type="ORF">FHS81_000392</name>
</gene>
<evidence type="ECO:0008006" key="4">
    <source>
        <dbReference type="Google" id="ProtNLM"/>
    </source>
</evidence>
<organism evidence="2 3">
    <name type="scientific">Pseudochelatococcus contaminans</name>
    <dbReference type="NCBI Taxonomy" id="1538103"/>
    <lineage>
        <taxon>Bacteria</taxon>
        <taxon>Pseudomonadati</taxon>
        <taxon>Pseudomonadota</taxon>
        <taxon>Alphaproteobacteria</taxon>
        <taxon>Hyphomicrobiales</taxon>
        <taxon>Chelatococcaceae</taxon>
        <taxon>Pseudochelatococcus</taxon>
    </lineage>
</organism>